<dbReference type="Pfam" id="PF00288">
    <property type="entry name" value="GHMP_kinases_N"/>
    <property type="match status" value="1"/>
</dbReference>
<dbReference type="PANTHER" id="PTHR20861:SF1">
    <property type="entry name" value="HOMOSERINE KINASE"/>
    <property type="match status" value="1"/>
</dbReference>
<keyword evidence="1" id="KW-0028">Amino-acid biosynthesis</keyword>
<evidence type="ECO:0000259" key="6">
    <source>
        <dbReference type="Pfam" id="PF00288"/>
    </source>
</evidence>
<evidence type="ECO:0000256" key="1">
    <source>
        <dbReference type="ARBA" id="ARBA00022605"/>
    </source>
</evidence>
<dbReference type="InterPro" id="IPR014721">
    <property type="entry name" value="Ribsml_uS5_D2-typ_fold_subgr"/>
</dbReference>
<dbReference type="InterPro" id="IPR004422">
    <property type="entry name" value="RFAP_synthase"/>
</dbReference>
<evidence type="ECO:0000256" key="4">
    <source>
        <dbReference type="ARBA" id="ARBA00022777"/>
    </source>
</evidence>
<dbReference type="SUPFAM" id="SSF54211">
    <property type="entry name" value="Ribosomal protein S5 domain 2-like"/>
    <property type="match status" value="1"/>
</dbReference>
<protein>
    <submittedName>
        <fullName evidence="8">Homoserine kinase</fullName>
    </submittedName>
</protein>
<reference evidence="8 9" key="1">
    <citation type="submission" date="2019-02" db="EMBL/GenBank/DDBJ databases">
        <title>Planctomycetal bacteria perform biofilm scaping via a novel small molecule.</title>
        <authorList>
            <person name="Jeske O."/>
            <person name="Boedeker C."/>
            <person name="Wiegand S."/>
            <person name="Breitling P."/>
            <person name="Kallscheuer N."/>
            <person name="Jogler M."/>
            <person name="Rohde M."/>
            <person name="Petersen J."/>
            <person name="Medema M.H."/>
            <person name="Surup F."/>
            <person name="Jogler C."/>
        </authorList>
    </citation>
    <scope>NUCLEOTIDE SEQUENCE [LARGE SCALE GENOMIC DNA]</scope>
    <source>
        <strain evidence="8 9">Mal15</strain>
    </source>
</reference>
<evidence type="ECO:0000256" key="5">
    <source>
        <dbReference type="ARBA" id="ARBA00022840"/>
    </source>
</evidence>
<dbReference type="PIRSF" id="PIRSF004884">
    <property type="entry name" value="Sugar_kin_arch"/>
    <property type="match status" value="1"/>
</dbReference>
<keyword evidence="2" id="KW-0808">Transferase</keyword>
<dbReference type="InterPro" id="IPR013750">
    <property type="entry name" value="GHMP_kinase_C_dom"/>
</dbReference>
<dbReference type="Pfam" id="PF08544">
    <property type="entry name" value="GHMP_kinases_C"/>
    <property type="match status" value="1"/>
</dbReference>
<sequence>METPKQIRIETGARLHFGLLDTAPPFGGLGAMIDQPATIVELSPADQWNVRRGDAQRIGRIAERFSRFIGQATLPAVAVDVINAAPPHRGFGSGTQLSLAIADGLRQFTGLAMSHETLAVQIADRGKRSAVGVHGFFGGGMIFETGDDDGGALNPIRQRIELPPSWRLVTLSPSNMTQTVHGKQESDHFAKLQSGSSEDSDHCHRELLRGLINDDILPAARAGNFTDFARAIESYNYTSGMMFAATQGGPYNGRWVTELVASLQSAGAIGVGQSSWGPGVFVWCEDESAAARLADQFADPSIDIQIARIKDSGRTVVRG</sequence>
<dbReference type="EMBL" id="CP036264">
    <property type="protein sequence ID" value="QEF96910.1"/>
    <property type="molecule type" value="Genomic_DNA"/>
</dbReference>
<feature type="domain" description="GHMP kinase N-terminal" evidence="6">
    <location>
        <begin position="59"/>
        <end position="135"/>
    </location>
</feature>
<evidence type="ECO:0000256" key="2">
    <source>
        <dbReference type="ARBA" id="ARBA00022679"/>
    </source>
</evidence>
<dbReference type="AlphaFoldDB" id="A0A5B9MA17"/>
<dbReference type="GO" id="GO:0005524">
    <property type="term" value="F:ATP binding"/>
    <property type="evidence" value="ECO:0007669"/>
    <property type="project" value="UniProtKB-KW"/>
</dbReference>
<gene>
    <name evidence="8" type="ORF">Mal15_09400</name>
</gene>
<evidence type="ECO:0000313" key="9">
    <source>
        <dbReference type="Proteomes" id="UP000321353"/>
    </source>
</evidence>
<keyword evidence="4 8" id="KW-0418">Kinase</keyword>
<dbReference type="PANTHER" id="PTHR20861">
    <property type="entry name" value="HOMOSERINE/4-DIPHOSPHOCYTIDYL-2-C-METHYL-D-ERYTHRITOL KINASE"/>
    <property type="match status" value="1"/>
</dbReference>
<dbReference type="Gene3D" id="3.30.230.10">
    <property type="match status" value="1"/>
</dbReference>
<dbReference type="InterPro" id="IPR020568">
    <property type="entry name" value="Ribosomal_Su5_D2-typ_SF"/>
</dbReference>
<name>A0A5B9MA17_9BACT</name>
<proteinExistence type="predicted"/>
<dbReference type="GO" id="GO:0016301">
    <property type="term" value="F:kinase activity"/>
    <property type="evidence" value="ECO:0007669"/>
    <property type="project" value="UniProtKB-KW"/>
</dbReference>
<evidence type="ECO:0000259" key="7">
    <source>
        <dbReference type="Pfam" id="PF08544"/>
    </source>
</evidence>
<keyword evidence="9" id="KW-1185">Reference proteome</keyword>
<accession>A0A5B9MA17</accession>
<dbReference type="Proteomes" id="UP000321353">
    <property type="component" value="Chromosome"/>
</dbReference>
<keyword evidence="3" id="KW-0547">Nucleotide-binding</keyword>
<organism evidence="8 9">
    <name type="scientific">Stieleria maiorica</name>
    <dbReference type="NCBI Taxonomy" id="2795974"/>
    <lineage>
        <taxon>Bacteria</taxon>
        <taxon>Pseudomonadati</taxon>
        <taxon>Planctomycetota</taxon>
        <taxon>Planctomycetia</taxon>
        <taxon>Pirellulales</taxon>
        <taxon>Pirellulaceae</taxon>
        <taxon>Stieleria</taxon>
    </lineage>
</organism>
<dbReference type="InterPro" id="IPR006204">
    <property type="entry name" value="GHMP_kinase_N_dom"/>
</dbReference>
<dbReference type="KEGG" id="smam:Mal15_09400"/>
<dbReference type="GO" id="GO:0008652">
    <property type="term" value="P:amino acid biosynthetic process"/>
    <property type="evidence" value="ECO:0007669"/>
    <property type="project" value="UniProtKB-KW"/>
</dbReference>
<feature type="domain" description="GHMP kinase C-terminal" evidence="7">
    <location>
        <begin position="217"/>
        <end position="298"/>
    </location>
</feature>
<keyword evidence="5" id="KW-0067">ATP-binding</keyword>
<evidence type="ECO:0000256" key="3">
    <source>
        <dbReference type="ARBA" id="ARBA00022741"/>
    </source>
</evidence>
<evidence type="ECO:0000313" key="8">
    <source>
        <dbReference type="EMBL" id="QEF96910.1"/>
    </source>
</evidence>
<dbReference type="RefSeq" id="WP_147866656.1">
    <property type="nucleotide sequence ID" value="NZ_CP036264.1"/>
</dbReference>